<dbReference type="GO" id="GO:0004222">
    <property type="term" value="F:metalloendopeptidase activity"/>
    <property type="evidence" value="ECO:0007669"/>
    <property type="project" value="InterPro"/>
</dbReference>
<accession>A0A1Y1JTA7</accession>
<proteinExistence type="inferred from homology"/>
<dbReference type="InterPro" id="IPR000718">
    <property type="entry name" value="Peptidase_M13"/>
</dbReference>
<dbReference type="GO" id="GO:0005886">
    <property type="term" value="C:plasma membrane"/>
    <property type="evidence" value="ECO:0007669"/>
    <property type="project" value="TreeGrafter"/>
</dbReference>
<protein>
    <recommendedName>
        <fullName evidence="2">Peptidase M13 C-terminal domain-containing protein</fullName>
    </recommendedName>
</protein>
<dbReference type="PROSITE" id="PS51885">
    <property type="entry name" value="NEPRILYSIN"/>
    <property type="match status" value="1"/>
</dbReference>
<evidence type="ECO:0000259" key="2">
    <source>
        <dbReference type="Pfam" id="PF01431"/>
    </source>
</evidence>
<dbReference type="InterPro" id="IPR018497">
    <property type="entry name" value="Peptidase_M13_C"/>
</dbReference>
<reference evidence="3" key="1">
    <citation type="journal article" date="2016" name="Sci. Rep.">
        <title>Molecular characterization of firefly nuptial gifts: a multi-omics approach sheds light on postcopulatory sexual selection.</title>
        <authorList>
            <person name="Al-Wathiqui N."/>
            <person name="Fallon T.R."/>
            <person name="South A."/>
            <person name="Weng J.K."/>
            <person name="Lewis S.M."/>
        </authorList>
    </citation>
    <scope>NUCLEOTIDE SEQUENCE</scope>
</reference>
<dbReference type="EMBL" id="GEZM01101560">
    <property type="protein sequence ID" value="JAV52541.1"/>
    <property type="molecule type" value="Transcribed_RNA"/>
</dbReference>
<dbReference type="PRINTS" id="PR00786">
    <property type="entry name" value="NEPRILYSIN"/>
</dbReference>
<dbReference type="EMBL" id="GEZM01101562">
    <property type="protein sequence ID" value="JAV52534.1"/>
    <property type="molecule type" value="Transcribed_RNA"/>
</dbReference>
<dbReference type="PANTHER" id="PTHR11733">
    <property type="entry name" value="ZINC METALLOPROTEASE FAMILY M13 NEPRILYSIN-RELATED"/>
    <property type="match status" value="1"/>
</dbReference>
<organism evidence="3">
    <name type="scientific">Photinus pyralis</name>
    <name type="common">Common eastern firefly</name>
    <name type="synonym">Lampyris pyralis</name>
    <dbReference type="NCBI Taxonomy" id="7054"/>
    <lineage>
        <taxon>Eukaryota</taxon>
        <taxon>Metazoa</taxon>
        <taxon>Ecdysozoa</taxon>
        <taxon>Arthropoda</taxon>
        <taxon>Hexapoda</taxon>
        <taxon>Insecta</taxon>
        <taxon>Pterygota</taxon>
        <taxon>Neoptera</taxon>
        <taxon>Endopterygota</taxon>
        <taxon>Coleoptera</taxon>
        <taxon>Polyphaga</taxon>
        <taxon>Elateriformia</taxon>
        <taxon>Elateroidea</taxon>
        <taxon>Lampyridae</taxon>
        <taxon>Lampyrinae</taxon>
        <taxon>Photinus</taxon>
    </lineage>
</organism>
<dbReference type="Gene3D" id="3.40.390.10">
    <property type="entry name" value="Collagenase (Catalytic Domain)"/>
    <property type="match status" value="1"/>
</dbReference>
<dbReference type="EMBL" id="GEZM01101558">
    <property type="protein sequence ID" value="JAV52550.1"/>
    <property type="molecule type" value="Transcribed_RNA"/>
</dbReference>
<dbReference type="EMBL" id="GEZM01101554">
    <property type="protein sequence ID" value="JAV52559.1"/>
    <property type="molecule type" value="Transcribed_RNA"/>
</dbReference>
<dbReference type="InterPro" id="IPR024079">
    <property type="entry name" value="MetalloPept_cat_dom_sf"/>
</dbReference>
<dbReference type="PANTHER" id="PTHR11733:SF167">
    <property type="entry name" value="FI17812P1-RELATED"/>
    <property type="match status" value="1"/>
</dbReference>
<evidence type="ECO:0000313" key="3">
    <source>
        <dbReference type="EMBL" id="JAV52522.1"/>
    </source>
</evidence>
<dbReference type="EMBL" id="GEZM01101540">
    <property type="protein sequence ID" value="JAV52603.1"/>
    <property type="molecule type" value="Transcribed_RNA"/>
</dbReference>
<evidence type="ECO:0000256" key="1">
    <source>
        <dbReference type="ARBA" id="ARBA00007357"/>
    </source>
</evidence>
<dbReference type="AlphaFoldDB" id="A0A1Y1JTA7"/>
<feature type="domain" description="Peptidase M13 C-terminal" evidence="2">
    <location>
        <begin position="1"/>
        <end position="115"/>
    </location>
</feature>
<dbReference type="EMBL" id="GEZM01101568">
    <property type="protein sequence ID" value="JAV52522.1"/>
    <property type="molecule type" value="Transcribed_RNA"/>
</dbReference>
<dbReference type="EMBL" id="GEZM01101551">
    <property type="protein sequence ID" value="JAV52567.1"/>
    <property type="molecule type" value="Transcribed_RNA"/>
</dbReference>
<dbReference type="Pfam" id="PF01431">
    <property type="entry name" value="Peptidase_M13"/>
    <property type="match status" value="1"/>
</dbReference>
<comment type="similarity">
    <text evidence="1">Belongs to the peptidase M13 family.</text>
</comment>
<dbReference type="GO" id="GO:0016485">
    <property type="term" value="P:protein processing"/>
    <property type="evidence" value="ECO:0007669"/>
    <property type="project" value="TreeGrafter"/>
</dbReference>
<sequence length="122" mass="13553">MLESPFFNLSAPIAYNYGALGSIIGHEISHALDTSGRHADKNGNVGNWWQSEAIRIYNEKTNCFAEQSGASEDLSLGENIADNVGLRISFNALSDLERKGNKLGEQLFFMSFAQVRHRLKMC</sequence>
<name>A0A1Y1JTA7_PHOPY</name>
<dbReference type="SUPFAM" id="SSF55486">
    <property type="entry name" value="Metalloproteases ('zincins'), catalytic domain"/>
    <property type="match status" value="1"/>
</dbReference>